<evidence type="ECO:0000256" key="5">
    <source>
        <dbReference type="ARBA" id="ARBA00023136"/>
    </source>
</evidence>
<feature type="transmembrane region" description="Helical" evidence="6">
    <location>
        <begin position="232"/>
        <end position="251"/>
    </location>
</feature>
<feature type="transmembrane region" description="Helical" evidence="6">
    <location>
        <begin position="140"/>
        <end position="157"/>
    </location>
</feature>
<dbReference type="GO" id="GO:0032472">
    <property type="term" value="P:Golgi calcium ion transport"/>
    <property type="evidence" value="ECO:0007669"/>
    <property type="project" value="TreeGrafter"/>
</dbReference>
<dbReference type="GO" id="GO:0005384">
    <property type="term" value="F:manganese ion transmembrane transporter activity"/>
    <property type="evidence" value="ECO:0007669"/>
    <property type="project" value="TreeGrafter"/>
</dbReference>
<dbReference type="GO" id="GO:0032468">
    <property type="term" value="P:Golgi calcium ion homeostasis"/>
    <property type="evidence" value="ECO:0007669"/>
    <property type="project" value="TreeGrafter"/>
</dbReference>
<protein>
    <recommendedName>
        <fullName evidence="6">GDT1 family protein</fullName>
    </recommendedName>
</protein>
<dbReference type="GO" id="GO:0005794">
    <property type="term" value="C:Golgi apparatus"/>
    <property type="evidence" value="ECO:0007669"/>
    <property type="project" value="TreeGrafter"/>
</dbReference>
<proteinExistence type="inferred from homology"/>
<dbReference type="GO" id="GO:0016020">
    <property type="term" value="C:membrane"/>
    <property type="evidence" value="ECO:0007669"/>
    <property type="project" value="UniProtKB-SubCell"/>
</dbReference>
<evidence type="ECO:0000313" key="7">
    <source>
        <dbReference type="Proteomes" id="UP000887565"/>
    </source>
</evidence>
<feature type="transmembrane region" description="Helical" evidence="6">
    <location>
        <begin position="109"/>
        <end position="134"/>
    </location>
</feature>
<feature type="transmembrane region" description="Helical" evidence="6">
    <location>
        <begin position="303"/>
        <end position="323"/>
    </location>
</feature>
<evidence type="ECO:0000256" key="3">
    <source>
        <dbReference type="ARBA" id="ARBA00022692"/>
    </source>
</evidence>
<keyword evidence="4 6" id="KW-1133">Transmembrane helix</keyword>
<keyword evidence="5 6" id="KW-0472">Membrane</keyword>
<evidence type="ECO:0000256" key="6">
    <source>
        <dbReference type="RuleBase" id="RU365102"/>
    </source>
</evidence>
<dbReference type="WBParaSite" id="nRc.2.0.1.t38837-RA">
    <property type="protein sequence ID" value="nRc.2.0.1.t38837-RA"/>
    <property type="gene ID" value="nRc.2.0.1.g38837"/>
</dbReference>
<comment type="similarity">
    <text evidence="2 6">Belongs to the GDT1 family.</text>
</comment>
<keyword evidence="3 6" id="KW-0812">Transmembrane</keyword>
<dbReference type="InterPro" id="IPR049555">
    <property type="entry name" value="GDT1-like_CS"/>
</dbReference>
<comment type="subcellular location">
    <subcellularLocation>
        <location evidence="1 6">Membrane</location>
        <topology evidence="1 6">Multi-pass membrane protein</topology>
    </subcellularLocation>
</comment>
<keyword evidence="7" id="KW-1185">Reference proteome</keyword>
<reference evidence="8" key="1">
    <citation type="submission" date="2022-11" db="UniProtKB">
        <authorList>
            <consortium name="WormBaseParasite"/>
        </authorList>
    </citation>
    <scope>IDENTIFICATION</scope>
</reference>
<dbReference type="Proteomes" id="UP000887565">
    <property type="component" value="Unplaced"/>
</dbReference>
<dbReference type="InterPro" id="IPR001727">
    <property type="entry name" value="GDT1-like"/>
</dbReference>
<sequence>MIFHSAAKDVLFILPFLLFCQSSSGSGGDVVQNLVTAHRKDNASSKLTINSDKQSIRHKPNFEHLLEDAQLNLGFWHALVASFSVIIVSELGDKTFFIAAILAMRHSRLAVFLGAAFALFFMTILSVFLGWITQIIPRSVTYYVSTALFAIFGLKMLKEGWQMSPSEGQEEFEEAQEEVRKREDQIAKIEAESLLTSVQITDTPKISSSNNNNTSTGPNFLKTRRSSATFRLILRFLGAIFLESFTLTFLAEWGDRSQLTTIVLASRENVVGVTLGGFIGHALCTGLAVIGGRFVAQKISVRTVTIIGGVVFILFALSALVFTPEETTL</sequence>
<dbReference type="PANTHER" id="PTHR12608:SF1">
    <property type="entry name" value="TRANSMEMBRANE PROTEIN 165"/>
    <property type="match status" value="1"/>
</dbReference>
<name>A0A915KK83_ROMCU</name>
<feature type="chain" id="PRO_5038161850" description="GDT1 family protein" evidence="6">
    <location>
        <begin position="26"/>
        <end position="329"/>
    </location>
</feature>
<evidence type="ECO:0000313" key="8">
    <source>
        <dbReference type="WBParaSite" id="nRc.2.0.1.t38837-RA"/>
    </source>
</evidence>
<dbReference type="PANTHER" id="PTHR12608">
    <property type="entry name" value="TRANSMEMBRANE PROTEIN HTP-1 RELATED"/>
    <property type="match status" value="1"/>
</dbReference>
<feature type="transmembrane region" description="Helical" evidence="6">
    <location>
        <begin position="271"/>
        <end position="291"/>
    </location>
</feature>
<evidence type="ECO:0000256" key="4">
    <source>
        <dbReference type="ARBA" id="ARBA00022989"/>
    </source>
</evidence>
<evidence type="ECO:0000256" key="1">
    <source>
        <dbReference type="ARBA" id="ARBA00004141"/>
    </source>
</evidence>
<organism evidence="7 8">
    <name type="scientific">Romanomermis culicivorax</name>
    <name type="common">Nematode worm</name>
    <dbReference type="NCBI Taxonomy" id="13658"/>
    <lineage>
        <taxon>Eukaryota</taxon>
        <taxon>Metazoa</taxon>
        <taxon>Ecdysozoa</taxon>
        <taxon>Nematoda</taxon>
        <taxon>Enoplea</taxon>
        <taxon>Dorylaimia</taxon>
        <taxon>Mermithida</taxon>
        <taxon>Mermithoidea</taxon>
        <taxon>Mermithidae</taxon>
        <taxon>Romanomermis</taxon>
    </lineage>
</organism>
<keyword evidence="6" id="KW-0732">Signal</keyword>
<feature type="signal peptide" evidence="6">
    <location>
        <begin position="1"/>
        <end position="25"/>
    </location>
</feature>
<dbReference type="OMA" id="ILGHAIC"/>
<dbReference type="GO" id="GO:0015085">
    <property type="term" value="F:calcium ion transmembrane transporter activity"/>
    <property type="evidence" value="ECO:0007669"/>
    <property type="project" value="TreeGrafter"/>
</dbReference>
<evidence type="ECO:0000256" key="2">
    <source>
        <dbReference type="ARBA" id="ARBA00009190"/>
    </source>
</evidence>
<dbReference type="AlphaFoldDB" id="A0A915KK83"/>
<dbReference type="PROSITE" id="PS01214">
    <property type="entry name" value="UPF0016"/>
    <property type="match status" value="1"/>
</dbReference>
<accession>A0A915KK83</accession>
<dbReference type="Pfam" id="PF01169">
    <property type="entry name" value="GDT1"/>
    <property type="match status" value="2"/>
</dbReference>